<accession>A0A8C9TA31</accession>
<evidence type="ECO:0000256" key="12">
    <source>
        <dbReference type="ARBA" id="ARBA00023125"/>
    </source>
</evidence>
<evidence type="ECO:0000313" key="24">
    <source>
        <dbReference type="Ensembl" id="ENSSFOP00015050731.1"/>
    </source>
</evidence>
<keyword evidence="7" id="KW-0227">DNA damage</keyword>
<dbReference type="PANTHER" id="PTHR11070:SF30">
    <property type="entry name" value="F-BOX DNA HELICASE 1"/>
    <property type="match status" value="1"/>
</dbReference>
<name>A0A8C9TA31_SCLFO</name>
<dbReference type="GO" id="GO:0043138">
    <property type="term" value="F:3'-5' DNA helicase activity"/>
    <property type="evidence" value="ECO:0007669"/>
    <property type="project" value="UniProtKB-EC"/>
</dbReference>
<dbReference type="GO" id="GO:0016787">
    <property type="term" value="F:hydrolase activity"/>
    <property type="evidence" value="ECO:0007669"/>
    <property type="project" value="UniProtKB-KW"/>
</dbReference>
<feature type="region of interest" description="Disordered" evidence="22">
    <location>
        <begin position="1"/>
        <end position="74"/>
    </location>
</feature>
<dbReference type="Pfam" id="PF13361">
    <property type="entry name" value="UvrD_C"/>
    <property type="match status" value="1"/>
</dbReference>
<dbReference type="Gene3D" id="3.40.50.300">
    <property type="entry name" value="P-loop containing nucleotide triphosphate hydrolases"/>
    <property type="match status" value="2"/>
</dbReference>
<comment type="subcellular location">
    <subcellularLocation>
        <location evidence="2">Chromosome</location>
    </subcellularLocation>
    <subcellularLocation>
        <location evidence="1">Nucleus</location>
    </subcellularLocation>
</comment>
<dbReference type="GO" id="GO:0003677">
    <property type="term" value="F:DNA binding"/>
    <property type="evidence" value="ECO:0007669"/>
    <property type="project" value="UniProtKB-KW"/>
</dbReference>
<dbReference type="GO" id="GO:0005634">
    <property type="term" value="C:nucleus"/>
    <property type="evidence" value="ECO:0007669"/>
    <property type="project" value="UniProtKB-SubCell"/>
</dbReference>
<dbReference type="EC" id="5.6.2.4" evidence="17"/>
<evidence type="ECO:0000259" key="23">
    <source>
        <dbReference type="PROSITE" id="PS50181"/>
    </source>
</evidence>
<keyword evidence="14" id="KW-0413">Isomerase</keyword>
<evidence type="ECO:0000256" key="1">
    <source>
        <dbReference type="ARBA" id="ARBA00004123"/>
    </source>
</evidence>
<feature type="compositionally biased region" description="Polar residues" evidence="22">
    <location>
        <begin position="21"/>
        <end position="36"/>
    </location>
</feature>
<evidence type="ECO:0000256" key="18">
    <source>
        <dbReference type="ARBA" id="ARBA00048988"/>
    </source>
</evidence>
<dbReference type="PANTHER" id="PTHR11070">
    <property type="entry name" value="UVRD / RECB / PCRA DNA HELICASE FAMILY MEMBER"/>
    <property type="match status" value="1"/>
</dbReference>
<dbReference type="Ensembl" id="ENSSFOT00015051210.1">
    <property type="protein sequence ID" value="ENSSFOP00015050731.1"/>
    <property type="gene ID" value="ENSSFOG00015023855.2"/>
</dbReference>
<dbReference type="InterPro" id="IPR001810">
    <property type="entry name" value="F-box_dom"/>
</dbReference>
<evidence type="ECO:0000256" key="15">
    <source>
        <dbReference type="ARBA" id="ARBA00023242"/>
    </source>
</evidence>
<evidence type="ECO:0000256" key="4">
    <source>
        <dbReference type="ARBA" id="ARBA00009922"/>
    </source>
</evidence>
<reference evidence="24 25" key="1">
    <citation type="submission" date="2019-04" db="EMBL/GenBank/DDBJ databases">
        <authorList>
            <consortium name="Wellcome Sanger Institute Data Sharing"/>
        </authorList>
    </citation>
    <scope>NUCLEOTIDE SEQUENCE [LARGE SCALE GENOMIC DNA]</scope>
</reference>
<dbReference type="SMART" id="SM00256">
    <property type="entry name" value="FBOX"/>
    <property type="match status" value="1"/>
</dbReference>
<keyword evidence="11" id="KW-0067">ATP-binding</keyword>
<gene>
    <name evidence="24" type="primary">FBH1</name>
    <name evidence="24" type="synonym">fbxo18</name>
</gene>
<dbReference type="CDD" id="cd18786">
    <property type="entry name" value="SF1_C"/>
    <property type="match status" value="1"/>
</dbReference>
<dbReference type="SUPFAM" id="SSF52540">
    <property type="entry name" value="P-loop containing nucleoside triphosphate hydrolases"/>
    <property type="match status" value="1"/>
</dbReference>
<keyword evidence="25" id="KW-1185">Reference proteome</keyword>
<dbReference type="InterPro" id="IPR027417">
    <property type="entry name" value="P-loop_NTPase"/>
</dbReference>
<dbReference type="InterPro" id="IPR036047">
    <property type="entry name" value="F-box-like_dom_sf"/>
</dbReference>
<dbReference type="Proteomes" id="UP000694397">
    <property type="component" value="Chromosome 2"/>
</dbReference>
<evidence type="ECO:0000256" key="11">
    <source>
        <dbReference type="ARBA" id="ARBA00022840"/>
    </source>
</evidence>
<dbReference type="SUPFAM" id="SSF81383">
    <property type="entry name" value="F-box domain"/>
    <property type="match status" value="1"/>
</dbReference>
<evidence type="ECO:0000256" key="10">
    <source>
        <dbReference type="ARBA" id="ARBA00022806"/>
    </source>
</evidence>
<organism evidence="24 25">
    <name type="scientific">Scleropages formosus</name>
    <name type="common">Asian bonytongue</name>
    <name type="synonym">Osteoglossum formosum</name>
    <dbReference type="NCBI Taxonomy" id="113540"/>
    <lineage>
        <taxon>Eukaryota</taxon>
        <taxon>Metazoa</taxon>
        <taxon>Chordata</taxon>
        <taxon>Craniata</taxon>
        <taxon>Vertebrata</taxon>
        <taxon>Euteleostomi</taxon>
        <taxon>Actinopterygii</taxon>
        <taxon>Neopterygii</taxon>
        <taxon>Teleostei</taxon>
        <taxon>Osteoglossocephala</taxon>
        <taxon>Osteoglossomorpha</taxon>
        <taxon>Osteoglossiformes</taxon>
        <taxon>Osteoglossidae</taxon>
        <taxon>Scleropages</taxon>
    </lineage>
</organism>
<sequence length="1036" mass="117224">MESSARGRAKRRHLSTRECFSLSQSTAGSRSLTQPFSVPRGNMDPGRGLFPRLSSKRRRGGRTKELDTEATSTKQQKEITAFFPVTSVVRVNPQKEEEEMEEGEDYISDELLQDIPENDCSVKVEPEDTAGVSGYSIWGQPSCLDPAAQHLAQLGHVKLEEEEDVDPLPDAHYGLLGSRHCEAEPSGHVNELPEEVLKVVLACLPAVDLFRSIIRVCRHWRNVVTDPMFVPWKKLYFRYRMKESQAVEEITLILMENSITPQEDLCVLNMVRYMSQFKHSSSVNPEKVLSRARRHRLFVQAEACLKHRIPESEQGLNVWSTLTLMLILAHGVMDILDLVHFLNASQCLPSPYTITEFLSCIATLLLAMSESGISITNRWHYNIFYVLHLIENGSSPEPVFKSCTEGGGTSCGISFRPTHEQQQILSHDILADHIVKIMAFAGTGKTSTLVQYARQRPQQRFLYVAFNRSVAAEAQRTFPRNVDCRTVHSLAYHSIGSRYQKIKKLSSNLKPFSVCWVLPKGRGGFVNAKVVSQTINAFFSSASIHIGVEHVPAEYKNTNGQNTRPNHEEKLIFVGIAQDIWEKMQELRPTRESAHHMTHDGYLKLWQLQKPRLDKYDVIFIDEAQDCSPAIMDIMLSQKCGKVLVGDPHQQIYTFRGAVNALQLVQHTHLYYLTHSFRFGPEIAYVGATILEACKKVRKTLVGGNQEGNVTGENESEHFLTFDPENRSQSRQKKFAILSRCNVTVFDGAVKLTEGEQRPKLHFVGGIDSFGLGTILDLWILMQPEEERNKKNLAIKDSFIKHFCKTKLGGYAALKRYVIESEDRELEVKLAVVEKYNSLIPELVDRIYACSESNPRLADVILGTVHKSKGLEFDTVVVTDDFVKVPCARHNLEQLVRCIRANIPEDEWNLLYVAVTRARRRLVITKSIKNILTLAGEYFLRTELTSSLLTNGQPPQCSVRECQNYVRAESALTMCQLPIRYMDSVEAGGPLCATCTEQRLKHSAFLFEPPEVVRAMPYTEERVELPVNVAMLMALL</sequence>
<evidence type="ECO:0000256" key="16">
    <source>
        <dbReference type="ARBA" id="ARBA00034617"/>
    </source>
</evidence>
<evidence type="ECO:0000256" key="5">
    <source>
        <dbReference type="ARBA" id="ARBA00022454"/>
    </source>
</evidence>
<dbReference type="CDD" id="cd22095">
    <property type="entry name" value="F-box_FBXO18"/>
    <property type="match status" value="1"/>
</dbReference>
<dbReference type="GO" id="GO:0005524">
    <property type="term" value="F:ATP binding"/>
    <property type="evidence" value="ECO:0007669"/>
    <property type="project" value="UniProtKB-KW"/>
</dbReference>
<dbReference type="GO" id="GO:0005694">
    <property type="term" value="C:chromosome"/>
    <property type="evidence" value="ECO:0007669"/>
    <property type="project" value="UniProtKB-SubCell"/>
</dbReference>
<evidence type="ECO:0000256" key="17">
    <source>
        <dbReference type="ARBA" id="ARBA00034808"/>
    </source>
</evidence>
<evidence type="ECO:0000256" key="6">
    <source>
        <dbReference type="ARBA" id="ARBA00022741"/>
    </source>
</evidence>
<dbReference type="GO" id="GO:0000724">
    <property type="term" value="P:double-strand break repair via homologous recombination"/>
    <property type="evidence" value="ECO:0007669"/>
    <property type="project" value="TreeGrafter"/>
</dbReference>
<keyword evidence="5" id="KW-0158">Chromosome</keyword>
<keyword evidence="6" id="KW-0547">Nucleotide-binding</keyword>
<dbReference type="InterPro" id="IPR014016">
    <property type="entry name" value="UvrD-like_ATP-bd"/>
</dbReference>
<comment type="pathway">
    <text evidence="3">Protein modification; protein ubiquitination.</text>
</comment>
<dbReference type="InterPro" id="IPR014017">
    <property type="entry name" value="DNA_helicase_UvrD-like_C"/>
</dbReference>
<comment type="catalytic activity">
    <reaction evidence="16">
        <text>Couples ATP hydrolysis with the unwinding of duplex DNA by translocating in the 3'-5' direction.</text>
        <dbReference type="EC" id="5.6.2.4"/>
    </reaction>
</comment>
<evidence type="ECO:0000256" key="14">
    <source>
        <dbReference type="ARBA" id="ARBA00023235"/>
    </source>
</evidence>
<comment type="catalytic activity">
    <reaction evidence="18">
        <text>ATP + H2O = ADP + phosphate + H(+)</text>
        <dbReference type="Rhea" id="RHEA:13065"/>
        <dbReference type="ChEBI" id="CHEBI:15377"/>
        <dbReference type="ChEBI" id="CHEBI:15378"/>
        <dbReference type="ChEBI" id="CHEBI:30616"/>
        <dbReference type="ChEBI" id="CHEBI:43474"/>
        <dbReference type="ChEBI" id="CHEBI:456216"/>
        <dbReference type="EC" id="5.6.2.4"/>
    </reaction>
</comment>
<dbReference type="InterPro" id="IPR000212">
    <property type="entry name" value="DNA_helicase_UvrD/REP"/>
</dbReference>
<dbReference type="GO" id="GO:0031297">
    <property type="term" value="P:replication fork processing"/>
    <property type="evidence" value="ECO:0007669"/>
    <property type="project" value="TreeGrafter"/>
</dbReference>
<reference evidence="24" key="3">
    <citation type="submission" date="2025-09" db="UniProtKB">
        <authorList>
            <consortium name="Ensembl"/>
        </authorList>
    </citation>
    <scope>IDENTIFICATION</scope>
</reference>
<dbReference type="FunFam" id="1.20.1280.50:FF:000011">
    <property type="entry name" value="F-box DNA helicase 1"/>
    <property type="match status" value="1"/>
</dbReference>
<evidence type="ECO:0000256" key="20">
    <source>
        <dbReference type="ARBA" id="ARBA00075040"/>
    </source>
</evidence>
<evidence type="ECO:0000256" key="2">
    <source>
        <dbReference type="ARBA" id="ARBA00004286"/>
    </source>
</evidence>
<evidence type="ECO:0000256" key="22">
    <source>
        <dbReference type="SAM" id="MobiDB-lite"/>
    </source>
</evidence>
<reference evidence="24" key="2">
    <citation type="submission" date="2025-08" db="UniProtKB">
        <authorList>
            <consortium name="Ensembl"/>
        </authorList>
    </citation>
    <scope>IDENTIFICATION</scope>
</reference>
<keyword evidence="9" id="KW-0378">Hydrolase</keyword>
<keyword evidence="15" id="KW-0539">Nucleus</keyword>
<feature type="domain" description="F-box" evidence="23">
    <location>
        <begin position="186"/>
        <end position="235"/>
    </location>
</feature>
<dbReference type="Pfam" id="PF00580">
    <property type="entry name" value="UvrD-helicase"/>
    <property type="match status" value="1"/>
</dbReference>
<evidence type="ECO:0000256" key="19">
    <source>
        <dbReference type="ARBA" id="ARBA00071173"/>
    </source>
</evidence>
<evidence type="ECO:0000256" key="3">
    <source>
        <dbReference type="ARBA" id="ARBA00004906"/>
    </source>
</evidence>
<proteinExistence type="inferred from homology"/>
<dbReference type="AlphaFoldDB" id="A0A8C9TA31"/>
<evidence type="ECO:0000256" key="7">
    <source>
        <dbReference type="ARBA" id="ARBA00022763"/>
    </source>
</evidence>
<evidence type="ECO:0000256" key="21">
    <source>
        <dbReference type="ARBA" id="ARBA00079567"/>
    </source>
</evidence>
<evidence type="ECO:0000256" key="13">
    <source>
        <dbReference type="ARBA" id="ARBA00023204"/>
    </source>
</evidence>
<keyword evidence="12" id="KW-0238">DNA-binding</keyword>
<dbReference type="OrthoDB" id="1470711at2759"/>
<dbReference type="PROSITE" id="PS50181">
    <property type="entry name" value="FBOX"/>
    <property type="match status" value="1"/>
</dbReference>
<keyword evidence="10" id="KW-0347">Helicase</keyword>
<evidence type="ECO:0000256" key="9">
    <source>
        <dbReference type="ARBA" id="ARBA00022801"/>
    </source>
</evidence>
<protein>
    <recommendedName>
        <fullName evidence="19">F-box DNA helicase 1</fullName>
        <ecNumber evidence="17">5.6.2.4</ecNumber>
    </recommendedName>
    <alternativeName>
        <fullName evidence="21">DNA 3'-5' helicase 1</fullName>
    </alternativeName>
    <alternativeName>
        <fullName evidence="20">F-box only protein 18</fullName>
    </alternativeName>
</protein>
<keyword evidence="13" id="KW-0234">DNA repair</keyword>
<dbReference type="GeneTree" id="ENSGT00390000011669"/>
<evidence type="ECO:0000256" key="8">
    <source>
        <dbReference type="ARBA" id="ARBA00022786"/>
    </source>
</evidence>
<comment type="similarity">
    <text evidence="4">Belongs to the helicase family. UvrD subfamily.</text>
</comment>
<keyword evidence="8" id="KW-0833">Ubl conjugation pathway</keyword>
<dbReference type="Gene3D" id="1.20.1280.50">
    <property type="match status" value="1"/>
</dbReference>
<dbReference type="Pfam" id="PF12937">
    <property type="entry name" value="F-box-like"/>
    <property type="match status" value="1"/>
</dbReference>
<evidence type="ECO:0000313" key="25">
    <source>
        <dbReference type="Proteomes" id="UP000694397"/>
    </source>
</evidence>